<dbReference type="GO" id="GO:0030288">
    <property type="term" value="C:outer membrane-bounded periplasmic space"/>
    <property type="evidence" value="ECO:0007669"/>
    <property type="project" value="InterPro"/>
</dbReference>
<dbReference type="EMBL" id="QPIJ01000002">
    <property type="protein sequence ID" value="RCV93415.1"/>
    <property type="molecule type" value="Genomic_DNA"/>
</dbReference>
<comment type="similarity">
    <text evidence="1">Belongs to the bacterial solute-binding protein 7 family.</text>
</comment>
<dbReference type="InterPro" id="IPR038404">
    <property type="entry name" value="TRAP_DctP_sf"/>
</dbReference>
<evidence type="ECO:0000256" key="1">
    <source>
        <dbReference type="ARBA" id="ARBA00009023"/>
    </source>
</evidence>
<dbReference type="NCBIfam" id="NF037995">
    <property type="entry name" value="TRAP_S1"/>
    <property type="match status" value="1"/>
</dbReference>
<gene>
    <name evidence="5" type="ORF">DU506_02000</name>
</gene>
<dbReference type="InterPro" id="IPR004682">
    <property type="entry name" value="TRAP_DctP"/>
</dbReference>
<accession>A0A368U8Y3</accession>
<keyword evidence="2" id="KW-0813">Transport</keyword>
<dbReference type="NCBIfam" id="TIGR00787">
    <property type="entry name" value="dctP"/>
    <property type="match status" value="1"/>
</dbReference>
<dbReference type="Pfam" id="PF03480">
    <property type="entry name" value="DctP"/>
    <property type="match status" value="1"/>
</dbReference>
<sequence>MKPQEDNNAAIAHDKKSQPSGAHVNNLARFTPHPVSNTTVTGRFKQLTLSLACAGLFGLPLAGQAEEIAPTTLRLAHVVNTEDTYHIAAERFQQLVSEHTDGAVTIEIFPNATLGDERTLLEGMQIGTVDMGVITNGPVANFVDEFSVFELPFLFPSSEAAYGVLDGEIGQEILGKLQEVNLKGLAYAERGFRNITNSQNAINEPADLDGLTLRVIENEVYVDTFRELGANAVPMAWTEALTALQQGTIDGQENPVNAIHAFNLAETQDYLTMTRHIYAPAIFIMGLPAWNGLQEELQDIVLDAAKEASAHAREQNAVMEAEQLAELREAGMDINETPDIQSFQAAVAPVYDTYGDKFGDYLQRIQEEVN</sequence>
<evidence type="ECO:0000313" key="6">
    <source>
        <dbReference type="Proteomes" id="UP000253204"/>
    </source>
</evidence>
<dbReference type="Proteomes" id="UP000253204">
    <property type="component" value="Unassembled WGS sequence"/>
</dbReference>
<dbReference type="GO" id="GO:0055085">
    <property type="term" value="P:transmembrane transport"/>
    <property type="evidence" value="ECO:0007669"/>
    <property type="project" value="InterPro"/>
</dbReference>
<protein>
    <submittedName>
        <fullName evidence="5">C4-dicarboxylate ABC transporter substrate-binding protein</fullName>
    </submittedName>
</protein>
<feature type="region of interest" description="Disordered" evidence="4">
    <location>
        <begin position="1"/>
        <end position="23"/>
    </location>
</feature>
<dbReference type="CDD" id="cd13675">
    <property type="entry name" value="PBP2_TRAP_SBP_like_5"/>
    <property type="match status" value="1"/>
</dbReference>
<dbReference type="PANTHER" id="PTHR33376">
    <property type="match status" value="1"/>
</dbReference>
<dbReference type="Gene3D" id="3.40.190.170">
    <property type="entry name" value="Bacterial extracellular solute-binding protein, family 7"/>
    <property type="match status" value="1"/>
</dbReference>
<dbReference type="PANTHER" id="PTHR33376:SF7">
    <property type="entry name" value="C4-DICARBOXYLATE-BINDING PROTEIN DCTB"/>
    <property type="match status" value="1"/>
</dbReference>
<proteinExistence type="inferred from homology"/>
<evidence type="ECO:0000256" key="3">
    <source>
        <dbReference type="ARBA" id="ARBA00022729"/>
    </source>
</evidence>
<reference evidence="5 6" key="1">
    <citation type="submission" date="2018-07" db="EMBL/GenBank/DDBJ databases">
        <title>Halomonas rutogse sp. nov., isolated from Lake TangqianCo on Tibetan Plateau.</title>
        <authorList>
            <person name="Lu H."/>
            <person name="Xing P."/>
            <person name="Wu Q."/>
        </authorList>
    </citation>
    <scope>NUCLEOTIDE SEQUENCE [LARGE SCALE GENOMIC DNA]</scope>
    <source>
        <strain evidence="5 6">TQ8S</strain>
    </source>
</reference>
<comment type="caution">
    <text evidence="5">The sequence shown here is derived from an EMBL/GenBank/DDBJ whole genome shotgun (WGS) entry which is preliminary data.</text>
</comment>
<dbReference type="InterPro" id="IPR018389">
    <property type="entry name" value="DctP_fam"/>
</dbReference>
<keyword evidence="3" id="KW-0732">Signal</keyword>
<dbReference type="SUPFAM" id="SSF53850">
    <property type="entry name" value="Periplasmic binding protein-like II"/>
    <property type="match status" value="1"/>
</dbReference>
<dbReference type="OrthoDB" id="9771186at2"/>
<evidence type="ECO:0000256" key="4">
    <source>
        <dbReference type="SAM" id="MobiDB-lite"/>
    </source>
</evidence>
<name>A0A368U8Y3_9GAMM</name>
<keyword evidence="6" id="KW-1185">Reference proteome</keyword>
<organism evidence="5 6">
    <name type="scientific">Vreelandella rituensis</name>
    <dbReference type="NCBI Taxonomy" id="2282306"/>
    <lineage>
        <taxon>Bacteria</taxon>
        <taxon>Pseudomonadati</taxon>
        <taxon>Pseudomonadota</taxon>
        <taxon>Gammaproteobacteria</taxon>
        <taxon>Oceanospirillales</taxon>
        <taxon>Halomonadaceae</taxon>
        <taxon>Vreelandella</taxon>
    </lineage>
</organism>
<dbReference type="AlphaFoldDB" id="A0A368U8Y3"/>
<evidence type="ECO:0000256" key="2">
    <source>
        <dbReference type="ARBA" id="ARBA00022448"/>
    </source>
</evidence>
<dbReference type="PIRSF" id="PIRSF006470">
    <property type="entry name" value="DctB"/>
    <property type="match status" value="1"/>
</dbReference>
<evidence type="ECO:0000313" key="5">
    <source>
        <dbReference type="EMBL" id="RCV93415.1"/>
    </source>
</evidence>